<dbReference type="Pfam" id="PF01575">
    <property type="entry name" value="MaoC_dehydratas"/>
    <property type="match status" value="1"/>
</dbReference>
<name>A0A1H5ZU55_9HYPH</name>
<sequence length="132" mass="14032">MAVHHDIALPQELQPAQLHVGADIVHRYAELTADFNPIHLDPEFAARTPFGAPIIHGTLGLNLVVEAIEKTFGTLPAEVAIEVRFSRPVPVGATVLAGGSLRDPRTGTYEIFVATENGERALEGTCVIGMAG</sequence>
<accession>A0A1H5ZU55</accession>
<reference evidence="2 3" key="1">
    <citation type="submission" date="2016-10" db="EMBL/GenBank/DDBJ databases">
        <authorList>
            <person name="de Groot N.N."/>
        </authorList>
    </citation>
    <scope>NUCLEOTIDE SEQUENCE [LARGE SCALE GENOMIC DNA]</scope>
    <source>
        <strain evidence="2 3">DSM 26656</strain>
    </source>
</reference>
<dbReference type="Proteomes" id="UP000236743">
    <property type="component" value="Unassembled WGS sequence"/>
</dbReference>
<protein>
    <submittedName>
        <fullName evidence="2">MaoC like domain-containing protein</fullName>
    </submittedName>
</protein>
<dbReference type="RefSeq" id="WP_103872946.1">
    <property type="nucleotide sequence ID" value="NZ_FNUY01000005.1"/>
</dbReference>
<evidence type="ECO:0000313" key="2">
    <source>
        <dbReference type="EMBL" id="SEG39690.1"/>
    </source>
</evidence>
<dbReference type="AlphaFoldDB" id="A0A1H5ZU55"/>
<evidence type="ECO:0000259" key="1">
    <source>
        <dbReference type="Pfam" id="PF01575"/>
    </source>
</evidence>
<dbReference type="InterPro" id="IPR029069">
    <property type="entry name" value="HotDog_dom_sf"/>
</dbReference>
<gene>
    <name evidence="2" type="ORF">SAMN04488115_10516</name>
</gene>
<keyword evidence="3" id="KW-1185">Reference proteome</keyword>
<dbReference type="Gene3D" id="3.10.129.10">
    <property type="entry name" value="Hotdog Thioesterase"/>
    <property type="match status" value="1"/>
</dbReference>
<dbReference type="PANTHER" id="PTHR43841:SF3">
    <property type="entry name" value="(3R)-HYDROXYACYL-ACP DEHYDRATASE SUBUNIT HADB"/>
    <property type="match status" value="1"/>
</dbReference>
<evidence type="ECO:0000313" key="3">
    <source>
        <dbReference type="Proteomes" id="UP000236743"/>
    </source>
</evidence>
<dbReference type="OrthoDB" id="9800237at2"/>
<dbReference type="PANTHER" id="PTHR43841">
    <property type="entry name" value="3-HYDROXYACYL-THIOESTER DEHYDRATASE HTDX-RELATED"/>
    <property type="match status" value="1"/>
</dbReference>
<dbReference type="InterPro" id="IPR002539">
    <property type="entry name" value="MaoC-like_dom"/>
</dbReference>
<feature type="domain" description="MaoC-like" evidence="1">
    <location>
        <begin position="18"/>
        <end position="117"/>
    </location>
</feature>
<organism evidence="2 3">
    <name type="scientific">Bosea lathyri</name>
    <dbReference type="NCBI Taxonomy" id="1036778"/>
    <lineage>
        <taxon>Bacteria</taxon>
        <taxon>Pseudomonadati</taxon>
        <taxon>Pseudomonadota</taxon>
        <taxon>Alphaproteobacteria</taxon>
        <taxon>Hyphomicrobiales</taxon>
        <taxon>Boseaceae</taxon>
        <taxon>Bosea</taxon>
    </lineage>
</organism>
<proteinExistence type="predicted"/>
<dbReference type="SUPFAM" id="SSF54637">
    <property type="entry name" value="Thioesterase/thiol ester dehydrase-isomerase"/>
    <property type="match status" value="1"/>
</dbReference>
<dbReference type="EMBL" id="FNUY01000005">
    <property type="protein sequence ID" value="SEG39690.1"/>
    <property type="molecule type" value="Genomic_DNA"/>
</dbReference>